<proteinExistence type="predicted"/>
<protein>
    <submittedName>
        <fullName evidence="2">Uncharacterized protein</fullName>
    </submittedName>
</protein>
<feature type="compositionally biased region" description="Basic and acidic residues" evidence="1">
    <location>
        <begin position="85"/>
        <end position="95"/>
    </location>
</feature>
<evidence type="ECO:0000313" key="2">
    <source>
        <dbReference type="EMBL" id="OAE28848.1"/>
    </source>
</evidence>
<dbReference type="InterPro" id="IPR051291">
    <property type="entry name" value="CIMAP"/>
</dbReference>
<dbReference type="AlphaFoldDB" id="A0A176W700"/>
<keyword evidence="3" id="KW-1185">Reference proteome</keyword>
<evidence type="ECO:0000313" key="3">
    <source>
        <dbReference type="Proteomes" id="UP000077202"/>
    </source>
</evidence>
<gene>
    <name evidence="2" type="ORF">AXG93_684s1270</name>
</gene>
<organism evidence="2 3">
    <name type="scientific">Marchantia polymorpha subsp. ruderalis</name>
    <dbReference type="NCBI Taxonomy" id="1480154"/>
    <lineage>
        <taxon>Eukaryota</taxon>
        <taxon>Viridiplantae</taxon>
        <taxon>Streptophyta</taxon>
        <taxon>Embryophyta</taxon>
        <taxon>Marchantiophyta</taxon>
        <taxon>Marchantiopsida</taxon>
        <taxon>Marchantiidae</taxon>
        <taxon>Marchantiales</taxon>
        <taxon>Marchantiaceae</taxon>
        <taxon>Marchantia</taxon>
    </lineage>
</organism>
<accession>A0A176W700</accession>
<dbReference type="PANTHER" id="PTHR21580:SF28">
    <property type="entry name" value="BOREALIN N-TERMINAL DOMAIN-CONTAINING PROTEIN-RELATED"/>
    <property type="match status" value="1"/>
</dbReference>
<dbReference type="Pfam" id="PF07004">
    <property type="entry name" value="SHIPPO-rpt"/>
    <property type="match status" value="4"/>
</dbReference>
<evidence type="ECO:0000256" key="1">
    <source>
        <dbReference type="SAM" id="MobiDB-lite"/>
    </source>
</evidence>
<dbReference type="Proteomes" id="UP000077202">
    <property type="component" value="Unassembled WGS sequence"/>
</dbReference>
<comment type="caution">
    <text evidence="2">The sequence shown here is derived from an EMBL/GenBank/DDBJ whole genome shotgun (WGS) entry which is preliminary data.</text>
</comment>
<name>A0A176W700_MARPO</name>
<dbReference type="PANTHER" id="PTHR21580">
    <property type="entry name" value="SHIPPO-1-RELATED"/>
    <property type="match status" value="1"/>
</dbReference>
<feature type="region of interest" description="Disordered" evidence="1">
    <location>
        <begin position="1"/>
        <end position="106"/>
    </location>
</feature>
<feature type="compositionally biased region" description="Basic and acidic residues" evidence="1">
    <location>
        <begin position="23"/>
        <end position="40"/>
    </location>
</feature>
<dbReference type="InterPro" id="IPR010736">
    <property type="entry name" value="SHIPPO-rpt"/>
</dbReference>
<reference evidence="2" key="1">
    <citation type="submission" date="2016-03" db="EMBL/GenBank/DDBJ databases">
        <title>Mechanisms controlling the formation of the plant cell surface in tip-growing cells are functionally conserved among land plants.</title>
        <authorList>
            <person name="Honkanen S."/>
            <person name="Jones V.A."/>
            <person name="Morieri G."/>
            <person name="Champion C."/>
            <person name="Hetherington A.J."/>
            <person name="Kelly S."/>
            <person name="Saint-Marcoux D."/>
            <person name="Proust H."/>
            <person name="Prescott H."/>
            <person name="Dolan L."/>
        </authorList>
    </citation>
    <scope>NUCLEOTIDE SEQUENCE [LARGE SCALE GENOMIC DNA]</scope>
    <source>
        <tissue evidence="2">Whole gametophyte</tissue>
    </source>
</reference>
<dbReference type="EMBL" id="LVLJ01001645">
    <property type="protein sequence ID" value="OAE28848.1"/>
    <property type="molecule type" value="Genomic_DNA"/>
</dbReference>
<sequence length="290" mass="30570">MRGAHKNETGRAPSPAGFGGGSHKAEHLAQPHEALGHGDQRPAQPTPPSFSIGQRLRRGRDDDKRGPGAYMSIWEQSQGPAYSFRKKEREAKDDGPGPGEYHSGVGYRAIKTSSPAYSMGARCGPSAFGTAAGPGAAYDADKHRGGAGGGGGASAYTVGYKAGVGFSRGPGPGTYNADLKSGSPSFSIGTRIRSSDDRSDSPGPGAYEVYRKASGPSYSMASKVKAQITQRDLNPGPGAYTDDNTTSQTRGLAFTMRERFRHSIDICRRAGRISAVVYVPRTLSREARLD</sequence>
<feature type="region of interest" description="Disordered" evidence="1">
    <location>
        <begin position="175"/>
        <end position="207"/>
    </location>
</feature>